<dbReference type="Proteomes" id="UP000746471">
    <property type="component" value="Unassembled WGS sequence"/>
</dbReference>
<dbReference type="Gene3D" id="3.40.50.620">
    <property type="entry name" value="HUPs"/>
    <property type="match status" value="1"/>
</dbReference>
<dbReference type="InterPro" id="IPR014729">
    <property type="entry name" value="Rossmann-like_a/b/a_fold"/>
</dbReference>
<evidence type="ECO:0000313" key="4">
    <source>
        <dbReference type="Proteomes" id="UP000746471"/>
    </source>
</evidence>
<dbReference type="EMBL" id="JAHBCL010000036">
    <property type="protein sequence ID" value="MBS7528323.1"/>
    <property type="molecule type" value="Genomic_DNA"/>
</dbReference>
<gene>
    <name evidence="3" type="ORF">KHM83_16660</name>
</gene>
<dbReference type="InterPro" id="IPR014730">
    <property type="entry name" value="ETF_a/b_N"/>
</dbReference>
<dbReference type="SUPFAM" id="SSF52402">
    <property type="entry name" value="Adenine nucleotide alpha hydrolases-like"/>
    <property type="match status" value="1"/>
</dbReference>
<dbReference type="SMART" id="SM00893">
    <property type="entry name" value="ETF"/>
    <property type="match status" value="1"/>
</dbReference>
<dbReference type="PANTHER" id="PTHR21294:SF17">
    <property type="entry name" value="PROTEIN FIXA"/>
    <property type="match status" value="1"/>
</dbReference>
<comment type="caution">
    <text evidence="3">The sequence shown here is derived from an EMBL/GenBank/DDBJ whole genome shotgun (WGS) entry which is preliminary data.</text>
</comment>
<dbReference type="Pfam" id="PF01012">
    <property type="entry name" value="ETF"/>
    <property type="match status" value="1"/>
</dbReference>
<dbReference type="PANTHER" id="PTHR21294">
    <property type="entry name" value="ELECTRON TRANSFER FLAVOPROTEIN BETA-SUBUNIT"/>
    <property type="match status" value="1"/>
</dbReference>
<reference evidence="3 4" key="1">
    <citation type="submission" date="2021-05" db="EMBL/GenBank/DDBJ databases">
        <title>Fusibacter ferrireducens sp. nov., an anaerobic, sulfur- and Fe-reducing bacterium isolated from the mangrove sediment.</title>
        <authorList>
            <person name="Qiu D."/>
        </authorList>
    </citation>
    <scope>NUCLEOTIDE SEQUENCE [LARGE SCALE GENOMIC DNA]</scope>
    <source>
        <strain evidence="3 4">DSM 12116</strain>
    </source>
</reference>
<proteinExistence type="predicted"/>
<feature type="domain" description="Electron transfer flavoprotein alpha/beta-subunit N-terminal" evidence="2">
    <location>
        <begin position="21"/>
        <end position="206"/>
    </location>
</feature>
<keyword evidence="4" id="KW-1185">Reference proteome</keyword>
<dbReference type="RefSeq" id="WP_213238183.1">
    <property type="nucleotide sequence ID" value="NZ_JAHBCL010000036.1"/>
</dbReference>
<name>A0ABS5PT18_9FIRM</name>
<dbReference type="InterPro" id="IPR012255">
    <property type="entry name" value="ETF_b"/>
</dbReference>
<sequence length="244" mass="26022">MKVMFCYKWERDSSEAAISHDGSLKWFNTQLKPSDDEAAAIACARQIAADTEGSLTAVTIGDGDTAWALARGADRAVRASSTMPSKDDAVTGAQLAEVIKASGAYDVVLMGDAQEFAGVVPVTAALLGLPLIAGVEDVAVDPEYPDCLIAHRLTDKAHETLRIHTPALISVAATSSEKNLPSMRQILSAKKRPIEELDTANMHETHMTVKGVSLPPRREAQMLEGDAQQAVAKLIAALRMDDSL</sequence>
<organism evidence="3 4">
    <name type="scientific">Fusibacter paucivorans</name>
    <dbReference type="NCBI Taxonomy" id="76009"/>
    <lineage>
        <taxon>Bacteria</taxon>
        <taxon>Bacillati</taxon>
        <taxon>Bacillota</taxon>
        <taxon>Clostridia</taxon>
        <taxon>Eubacteriales</taxon>
        <taxon>Eubacteriales Family XII. Incertae Sedis</taxon>
        <taxon>Fusibacter</taxon>
    </lineage>
</organism>
<evidence type="ECO:0000256" key="1">
    <source>
        <dbReference type="ARBA" id="ARBA00042002"/>
    </source>
</evidence>
<evidence type="ECO:0000259" key="2">
    <source>
        <dbReference type="SMART" id="SM00893"/>
    </source>
</evidence>
<accession>A0ABS5PT18</accession>
<evidence type="ECO:0000313" key="3">
    <source>
        <dbReference type="EMBL" id="MBS7528323.1"/>
    </source>
</evidence>
<protein>
    <recommendedName>
        <fullName evidence="1">Electron transfer flavoprotein small subunit</fullName>
    </recommendedName>
</protein>